<name>A0A4Y4DWK0_GLUUR</name>
<feature type="signal peptide" evidence="1">
    <location>
        <begin position="1"/>
        <end position="34"/>
    </location>
</feature>
<gene>
    <name evidence="2" type="ORF">AUR04nite_35170</name>
</gene>
<dbReference type="InterPro" id="IPR006311">
    <property type="entry name" value="TAT_signal"/>
</dbReference>
<organism evidence="2 3">
    <name type="scientific">Glutamicibacter uratoxydans</name>
    <name type="common">Arthrobacter uratoxydans</name>
    <dbReference type="NCBI Taxonomy" id="43667"/>
    <lineage>
        <taxon>Bacteria</taxon>
        <taxon>Bacillati</taxon>
        <taxon>Actinomycetota</taxon>
        <taxon>Actinomycetes</taxon>
        <taxon>Micrococcales</taxon>
        <taxon>Micrococcaceae</taxon>
        <taxon>Glutamicibacter</taxon>
    </lineage>
</organism>
<proteinExistence type="predicted"/>
<feature type="chain" id="PRO_5039116307" description="Secreted protein" evidence="1">
    <location>
        <begin position="35"/>
        <end position="207"/>
    </location>
</feature>
<dbReference type="PROSITE" id="PS51318">
    <property type="entry name" value="TAT"/>
    <property type="match status" value="1"/>
</dbReference>
<reference evidence="2 3" key="1">
    <citation type="submission" date="2019-06" db="EMBL/GenBank/DDBJ databases">
        <title>Whole genome shotgun sequence of Glutamicibacter uratoxydans NBRC 15515.</title>
        <authorList>
            <person name="Hosoyama A."/>
            <person name="Uohara A."/>
            <person name="Ohji S."/>
            <person name="Ichikawa N."/>
        </authorList>
    </citation>
    <scope>NUCLEOTIDE SEQUENCE [LARGE SCALE GENOMIC DNA]</scope>
    <source>
        <strain evidence="2 3">NBRC 15515</strain>
    </source>
</reference>
<evidence type="ECO:0000313" key="2">
    <source>
        <dbReference type="EMBL" id="GED07985.1"/>
    </source>
</evidence>
<evidence type="ECO:0008006" key="4">
    <source>
        <dbReference type="Google" id="ProtNLM"/>
    </source>
</evidence>
<dbReference type="OrthoDB" id="5065086at2"/>
<dbReference type="RefSeq" id="WP_141367626.1">
    <property type="nucleotide sequence ID" value="NZ_BAAAJL010000003.1"/>
</dbReference>
<evidence type="ECO:0000313" key="3">
    <source>
        <dbReference type="Proteomes" id="UP000316612"/>
    </source>
</evidence>
<protein>
    <recommendedName>
        <fullName evidence="4">Secreted protein</fullName>
    </recommendedName>
</protein>
<dbReference type="Proteomes" id="UP000316612">
    <property type="component" value="Unassembled WGS sequence"/>
</dbReference>
<accession>A0A4Y4DWK0</accession>
<keyword evidence="1" id="KW-0732">Signal</keyword>
<sequence>MIKKGQGTDRRTIVKGAAWSVPVLATALSVPTAAATTQPEPPCPGCLNPGFGVSVLAGLAASSRATLALANPVILDATDCGTLIGNIFDFQPAFTYIVTKATLTMSDGVSYDSTVGLAPGAGVLGAVGAMPAVFAFNNVRIDSNNFRTGLPRISPQTLSVTIKTTFKWGLGAQIICENTLVWNMNGLLNVSLLAGGAGAVSYTGTTS</sequence>
<keyword evidence="3" id="KW-1185">Reference proteome</keyword>
<comment type="caution">
    <text evidence="2">The sequence shown here is derived from an EMBL/GenBank/DDBJ whole genome shotgun (WGS) entry which is preliminary data.</text>
</comment>
<evidence type="ECO:0000256" key="1">
    <source>
        <dbReference type="SAM" id="SignalP"/>
    </source>
</evidence>
<dbReference type="AlphaFoldDB" id="A0A4Y4DWK0"/>
<dbReference type="EMBL" id="BJNY01000039">
    <property type="protein sequence ID" value="GED07985.1"/>
    <property type="molecule type" value="Genomic_DNA"/>
</dbReference>